<evidence type="ECO:0000313" key="2">
    <source>
        <dbReference type="EMBL" id="CAA6822978.1"/>
    </source>
</evidence>
<name>A0A6S6U445_9BACT</name>
<evidence type="ECO:0000256" key="1">
    <source>
        <dbReference type="SAM" id="MobiDB-lite"/>
    </source>
</evidence>
<feature type="non-terminal residue" evidence="2">
    <location>
        <position position="25"/>
    </location>
</feature>
<sequence length="25" mass="2962">MAKKKRKQSIKINNKVKELMDGEPF</sequence>
<feature type="compositionally biased region" description="Basic and acidic residues" evidence="1">
    <location>
        <begin position="15"/>
        <end position="25"/>
    </location>
</feature>
<proteinExistence type="predicted"/>
<protein>
    <submittedName>
        <fullName evidence="2">Uncharacterized protein</fullName>
    </submittedName>
</protein>
<gene>
    <name evidence="2" type="ORF">HELGO_WM53384</name>
</gene>
<reference evidence="2" key="1">
    <citation type="submission" date="2020-01" db="EMBL/GenBank/DDBJ databases">
        <authorList>
            <person name="Meier V. D."/>
            <person name="Meier V D."/>
        </authorList>
    </citation>
    <scope>NUCLEOTIDE SEQUENCE</scope>
    <source>
        <strain evidence="2">HLG_WM_MAG_02</strain>
    </source>
</reference>
<organism evidence="2">
    <name type="scientific">uncultured Sulfurovum sp</name>
    <dbReference type="NCBI Taxonomy" id="269237"/>
    <lineage>
        <taxon>Bacteria</taxon>
        <taxon>Pseudomonadati</taxon>
        <taxon>Campylobacterota</taxon>
        <taxon>Epsilonproteobacteria</taxon>
        <taxon>Campylobacterales</taxon>
        <taxon>Sulfurovaceae</taxon>
        <taxon>Sulfurovum</taxon>
        <taxon>environmental samples</taxon>
    </lineage>
</organism>
<accession>A0A6S6U445</accession>
<feature type="region of interest" description="Disordered" evidence="1">
    <location>
        <begin position="1"/>
        <end position="25"/>
    </location>
</feature>
<dbReference type="AlphaFoldDB" id="A0A6S6U445"/>
<dbReference type="EMBL" id="CACVAZ010000159">
    <property type="protein sequence ID" value="CAA6822978.1"/>
    <property type="molecule type" value="Genomic_DNA"/>
</dbReference>